<feature type="binding site" evidence="12">
    <location>
        <position position="321"/>
    </location>
    <ligand>
        <name>Zn(2+)</name>
        <dbReference type="ChEBI" id="CHEBI:29105"/>
        <note>catalytic</note>
    </ligand>
</feature>
<protein>
    <recommendedName>
        <fullName evidence="13">Neutral protease 2</fullName>
        <ecNumber evidence="13">3.4.24.39</ecNumber>
    </recommendedName>
    <alternativeName>
        <fullName evidence="13">Deuterolysin</fullName>
    </alternativeName>
</protein>
<feature type="chain" id="PRO_5040546712" description="Neutral protease 2" evidence="13">
    <location>
        <begin position="18"/>
        <end position="387"/>
    </location>
</feature>
<comment type="caution">
    <text evidence="14">The sequence shown here is derived from an EMBL/GenBank/DDBJ whole genome shotgun (WGS) entry which is preliminary data.</text>
</comment>
<evidence type="ECO:0000313" key="14">
    <source>
        <dbReference type="EMBL" id="CAG8982335.1"/>
    </source>
</evidence>
<dbReference type="PRINTS" id="PR00768">
    <property type="entry name" value="DEUTEROLYSIN"/>
</dbReference>
<evidence type="ECO:0000256" key="6">
    <source>
        <dbReference type="ARBA" id="ARBA00022729"/>
    </source>
</evidence>
<keyword evidence="5 12" id="KW-0479">Metal-binding</keyword>
<comment type="cofactor">
    <cofactor evidence="12 13">
        <name>Zn(2+)</name>
        <dbReference type="ChEBI" id="CHEBI:29105"/>
    </cofactor>
    <text evidence="12 13">Binds 1 zinc ion per subunit.</text>
</comment>
<dbReference type="InterPro" id="IPR050414">
    <property type="entry name" value="Fungal_M35_metalloproteases"/>
</dbReference>
<dbReference type="GO" id="GO:0004222">
    <property type="term" value="F:metalloendopeptidase activity"/>
    <property type="evidence" value="ECO:0007669"/>
    <property type="project" value="InterPro"/>
</dbReference>
<dbReference type="CDD" id="cd11008">
    <property type="entry name" value="M35_deuterolysin_like"/>
    <property type="match status" value="1"/>
</dbReference>
<dbReference type="GO" id="GO:0006508">
    <property type="term" value="P:proteolysis"/>
    <property type="evidence" value="ECO:0007669"/>
    <property type="project" value="UniProtKB-KW"/>
</dbReference>
<keyword evidence="7 13" id="KW-0378">Hydrolase</keyword>
<evidence type="ECO:0000256" key="9">
    <source>
        <dbReference type="ARBA" id="ARBA00023049"/>
    </source>
</evidence>
<evidence type="ECO:0000256" key="1">
    <source>
        <dbReference type="ARBA" id="ARBA00001187"/>
    </source>
</evidence>
<feature type="binding site" evidence="12">
    <location>
        <position position="310"/>
    </location>
    <ligand>
        <name>Zn(2+)</name>
        <dbReference type="ChEBI" id="CHEBI:29105"/>
        <note>catalytic</note>
    </ligand>
</feature>
<reference evidence="14" key="1">
    <citation type="submission" date="2021-07" db="EMBL/GenBank/DDBJ databases">
        <authorList>
            <person name="Durling M."/>
        </authorList>
    </citation>
    <scope>NUCLEOTIDE SEQUENCE</scope>
</reference>
<keyword evidence="6 13" id="KW-0732">Signal</keyword>
<dbReference type="GO" id="GO:0005576">
    <property type="term" value="C:extracellular region"/>
    <property type="evidence" value="ECO:0007669"/>
    <property type="project" value="UniProtKB-SubCell"/>
</dbReference>
<dbReference type="PANTHER" id="PTHR37016">
    <property type="match status" value="1"/>
</dbReference>
<evidence type="ECO:0000256" key="7">
    <source>
        <dbReference type="ARBA" id="ARBA00022801"/>
    </source>
</evidence>
<evidence type="ECO:0000256" key="8">
    <source>
        <dbReference type="ARBA" id="ARBA00022833"/>
    </source>
</evidence>
<name>A0A9N9Q744_9HELO</name>
<organism evidence="14 15">
    <name type="scientific">Hymenoscyphus albidus</name>
    <dbReference type="NCBI Taxonomy" id="595503"/>
    <lineage>
        <taxon>Eukaryota</taxon>
        <taxon>Fungi</taxon>
        <taxon>Dikarya</taxon>
        <taxon>Ascomycota</taxon>
        <taxon>Pezizomycotina</taxon>
        <taxon>Leotiomycetes</taxon>
        <taxon>Helotiales</taxon>
        <taxon>Helotiaceae</taxon>
        <taxon>Hymenoscyphus</taxon>
    </lineage>
</organism>
<keyword evidence="15" id="KW-1185">Reference proteome</keyword>
<dbReference type="SUPFAM" id="SSF55486">
    <property type="entry name" value="Metalloproteases ('zincins'), catalytic domain"/>
    <property type="match status" value="1"/>
</dbReference>
<dbReference type="Gene3D" id="3.40.390.10">
    <property type="entry name" value="Collagenase (Catalytic Domain)"/>
    <property type="match status" value="1"/>
</dbReference>
<dbReference type="Gene3D" id="2.60.40.2970">
    <property type="match status" value="1"/>
</dbReference>
<evidence type="ECO:0000256" key="3">
    <source>
        <dbReference type="ARBA" id="ARBA00022670"/>
    </source>
</evidence>
<evidence type="ECO:0000256" key="12">
    <source>
        <dbReference type="PIRSR" id="PIRSR601384-2"/>
    </source>
</evidence>
<dbReference type="OrthoDB" id="412874at2759"/>
<dbReference type="Pfam" id="PF02102">
    <property type="entry name" value="Peptidase_M35"/>
    <property type="match status" value="1"/>
</dbReference>
<evidence type="ECO:0000256" key="11">
    <source>
        <dbReference type="PIRSR" id="PIRSR601384-1"/>
    </source>
</evidence>
<dbReference type="Proteomes" id="UP000701801">
    <property type="component" value="Unassembled WGS sequence"/>
</dbReference>
<keyword evidence="10" id="KW-0865">Zymogen</keyword>
<evidence type="ECO:0000256" key="13">
    <source>
        <dbReference type="RuleBase" id="RU361126"/>
    </source>
</evidence>
<dbReference type="PANTHER" id="PTHR37016:SF3">
    <property type="entry name" value="NEUTRAL PROTEASE 2-RELATED"/>
    <property type="match status" value="1"/>
</dbReference>
<keyword evidence="9 13" id="KW-0482">Metalloprotease</keyword>
<comment type="similarity">
    <text evidence="2 13">Belongs to the peptidase M35 family.</text>
</comment>
<evidence type="ECO:0000256" key="2">
    <source>
        <dbReference type="ARBA" id="ARBA00010279"/>
    </source>
</evidence>
<gene>
    <name evidence="14" type="ORF">HYALB_00005337</name>
</gene>
<dbReference type="EMBL" id="CAJVRM010000596">
    <property type="protein sequence ID" value="CAG8982335.1"/>
    <property type="molecule type" value="Genomic_DNA"/>
</dbReference>
<keyword evidence="13" id="KW-0964">Secreted</keyword>
<dbReference type="InterPro" id="IPR024079">
    <property type="entry name" value="MetalloPept_cat_dom_sf"/>
</dbReference>
<sequence length="387" mass="41044">MQLALSVVASALAVVNAAVIGREAAALEVTLTPVNAAGQVTATVRNVGAENLNLFTLGTLFDSAPVQKLNVVDESSAPVEFKGLLRSVQRTGVEAQHFKSLKAGETFTTTIDAASVHDLTSATYTMNAEGAIPYAIGESTEIEAAVPFRSNDISIKIEEAEAKAIEKAIPAKSLVGRTALQSDCTSTRRTSTLNALSRCASLARAAATAATSGSSTKFSEYFKTTSSSTRSTVAARLNAVASQCASTTSGNTDYYCTDVYGYCESNVLAYTIPSQNVIVNCPLYYSALPALTSSCHAQDQTTTTLHEMTHAPGVYSPGTQDNGYGYNAATALSSARAVLNADSYALYANGIFSISFHFPLHMIPHTDFDNSYLCWMLNAYNEMNSRR</sequence>
<evidence type="ECO:0000313" key="15">
    <source>
        <dbReference type="Proteomes" id="UP000701801"/>
    </source>
</evidence>
<dbReference type="GO" id="GO:0046872">
    <property type="term" value="F:metal ion binding"/>
    <property type="evidence" value="ECO:0007669"/>
    <property type="project" value="UniProtKB-KW"/>
</dbReference>
<dbReference type="EC" id="3.4.24.39" evidence="13"/>
<dbReference type="AlphaFoldDB" id="A0A9N9Q744"/>
<comment type="function">
    <text evidence="13">Secreted metalloproteinase that allows assimilation of proteinaceous substrates. Shows high activities on basic nuclear substrates such as histone and protamine.</text>
</comment>
<keyword evidence="8 12" id="KW-0862">Zinc</keyword>
<keyword evidence="3 13" id="KW-0645">Protease</keyword>
<feature type="active site" evidence="11">
    <location>
        <position position="307"/>
    </location>
</feature>
<feature type="binding site" evidence="12">
    <location>
        <position position="306"/>
    </location>
    <ligand>
        <name>Zn(2+)</name>
        <dbReference type="ChEBI" id="CHEBI:29105"/>
        <note>catalytic</note>
    </ligand>
</feature>
<dbReference type="InterPro" id="IPR001384">
    <property type="entry name" value="Peptidase_M35"/>
</dbReference>
<evidence type="ECO:0000256" key="5">
    <source>
        <dbReference type="ARBA" id="ARBA00022723"/>
    </source>
</evidence>
<evidence type="ECO:0000256" key="10">
    <source>
        <dbReference type="ARBA" id="ARBA00023145"/>
    </source>
</evidence>
<feature type="signal peptide" evidence="13">
    <location>
        <begin position="1"/>
        <end position="17"/>
    </location>
</feature>
<comment type="catalytic activity">
    <reaction evidence="1 13">
        <text>Preferential cleavage of bonds with hydrophobic residues in P1'. Also 3-Asn-|-Gln-4 and 8-Gly-|-Ser-9 bonds in insulin B chain.</text>
        <dbReference type="EC" id="3.4.24.39"/>
    </reaction>
</comment>
<comment type="subcellular location">
    <subcellularLocation>
        <location evidence="13">Secreted</location>
    </subcellularLocation>
</comment>
<accession>A0A9N9Q744</accession>
<proteinExistence type="inferred from homology"/>
<keyword evidence="4 13" id="KW-0165">Cleavage on pair of basic residues</keyword>
<evidence type="ECO:0000256" key="4">
    <source>
        <dbReference type="ARBA" id="ARBA00022685"/>
    </source>
</evidence>